<proteinExistence type="predicted"/>
<feature type="compositionally biased region" description="Basic residues" evidence="1">
    <location>
        <begin position="199"/>
        <end position="213"/>
    </location>
</feature>
<dbReference type="EMBL" id="JARK01000046">
    <property type="protein sequence ID" value="EYC44899.1"/>
    <property type="molecule type" value="Genomic_DNA"/>
</dbReference>
<dbReference type="Proteomes" id="UP000024635">
    <property type="component" value="Unassembled WGS sequence"/>
</dbReference>
<feature type="compositionally biased region" description="Basic and acidic residues" evidence="1">
    <location>
        <begin position="189"/>
        <end position="198"/>
    </location>
</feature>
<evidence type="ECO:0000313" key="4">
    <source>
        <dbReference type="Proteomes" id="UP000024635"/>
    </source>
</evidence>
<keyword evidence="2" id="KW-0812">Transmembrane</keyword>
<feature type="transmembrane region" description="Helical" evidence="2">
    <location>
        <begin position="36"/>
        <end position="54"/>
    </location>
</feature>
<accession>A0A016WYI5</accession>
<evidence type="ECO:0000313" key="3">
    <source>
        <dbReference type="EMBL" id="EYC44899.1"/>
    </source>
</evidence>
<reference evidence="4" key="1">
    <citation type="journal article" date="2015" name="Nat. Genet.">
        <title>The genome and transcriptome of the zoonotic hookworm Ancylostoma ceylanicum identify infection-specific gene families.</title>
        <authorList>
            <person name="Schwarz E.M."/>
            <person name="Hu Y."/>
            <person name="Antoshechkin I."/>
            <person name="Miller M.M."/>
            <person name="Sternberg P.W."/>
            <person name="Aroian R.V."/>
        </authorList>
    </citation>
    <scope>NUCLEOTIDE SEQUENCE</scope>
    <source>
        <strain evidence="4">HY135</strain>
    </source>
</reference>
<keyword evidence="4" id="KW-1185">Reference proteome</keyword>
<sequence>MAKNTKINRKDVCIAVTNELAPWSTNIAELRHHRDMFYIILLCTVLGPILAHPLSGDYDGAIDLVNMPDHIVTDQMIGAWTAMMKTIRDTSLTKEKRVEKIVQLPLQEGNGSVSPESAEHMVELIDYHWKLLNNASPKVKAVWSKSYDLKSDPEFYKMDLDKRKAEGEKLYNSLSETDKKEMKEIAEKMEEKHKELRRKEKRTHREVHTHRSK</sequence>
<comment type="caution">
    <text evidence="3">The sequence shown here is derived from an EMBL/GenBank/DDBJ whole genome shotgun (WGS) entry which is preliminary data.</text>
</comment>
<evidence type="ECO:0000256" key="1">
    <source>
        <dbReference type="SAM" id="MobiDB-lite"/>
    </source>
</evidence>
<name>A0A016WYI5_9BILA</name>
<gene>
    <name evidence="3" type="primary">Acey_s0446.g1603</name>
    <name evidence="3" type="ORF">Y032_0446g1603</name>
</gene>
<dbReference type="OrthoDB" id="5845118at2759"/>
<keyword evidence="2" id="KW-1133">Transmembrane helix</keyword>
<evidence type="ECO:0000256" key="2">
    <source>
        <dbReference type="SAM" id="Phobius"/>
    </source>
</evidence>
<keyword evidence="2" id="KW-0472">Membrane</keyword>
<protein>
    <submittedName>
        <fullName evidence="3">Uncharacterized protein</fullName>
    </submittedName>
</protein>
<organism evidence="3 4">
    <name type="scientific">Ancylostoma ceylanicum</name>
    <dbReference type="NCBI Taxonomy" id="53326"/>
    <lineage>
        <taxon>Eukaryota</taxon>
        <taxon>Metazoa</taxon>
        <taxon>Ecdysozoa</taxon>
        <taxon>Nematoda</taxon>
        <taxon>Chromadorea</taxon>
        <taxon>Rhabditida</taxon>
        <taxon>Rhabditina</taxon>
        <taxon>Rhabditomorpha</taxon>
        <taxon>Strongyloidea</taxon>
        <taxon>Ancylostomatidae</taxon>
        <taxon>Ancylostomatinae</taxon>
        <taxon>Ancylostoma</taxon>
    </lineage>
</organism>
<dbReference type="AlphaFoldDB" id="A0A016WYI5"/>
<feature type="region of interest" description="Disordered" evidence="1">
    <location>
        <begin position="189"/>
        <end position="213"/>
    </location>
</feature>